<evidence type="ECO:0000313" key="1">
    <source>
        <dbReference type="EMBL" id="PMD17160.1"/>
    </source>
</evidence>
<proteinExistence type="predicted"/>
<dbReference type="Proteomes" id="UP000235672">
    <property type="component" value="Unassembled WGS sequence"/>
</dbReference>
<dbReference type="AlphaFoldDB" id="A0A2J6PT06"/>
<accession>A0A2J6PT06</accession>
<name>A0A2J6PT06_9HELO</name>
<dbReference type="EMBL" id="KZ613501">
    <property type="protein sequence ID" value="PMD17160.1"/>
    <property type="molecule type" value="Genomic_DNA"/>
</dbReference>
<evidence type="ECO:0000313" key="2">
    <source>
        <dbReference type="Proteomes" id="UP000235672"/>
    </source>
</evidence>
<gene>
    <name evidence="1" type="ORF">NA56DRAFT_708040</name>
</gene>
<dbReference type="PROSITE" id="PS51257">
    <property type="entry name" value="PROKAR_LIPOPROTEIN"/>
    <property type="match status" value="1"/>
</dbReference>
<protein>
    <submittedName>
        <fullName evidence="1">Uncharacterized protein</fullName>
    </submittedName>
</protein>
<organism evidence="1 2">
    <name type="scientific">Hyaloscypha hepaticicola</name>
    <dbReference type="NCBI Taxonomy" id="2082293"/>
    <lineage>
        <taxon>Eukaryota</taxon>
        <taxon>Fungi</taxon>
        <taxon>Dikarya</taxon>
        <taxon>Ascomycota</taxon>
        <taxon>Pezizomycotina</taxon>
        <taxon>Leotiomycetes</taxon>
        <taxon>Helotiales</taxon>
        <taxon>Hyaloscyphaceae</taxon>
        <taxon>Hyaloscypha</taxon>
    </lineage>
</organism>
<keyword evidence="2" id="KW-1185">Reference proteome</keyword>
<reference evidence="1 2" key="1">
    <citation type="submission" date="2016-05" db="EMBL/GenBank/DDBJ databases">
        <title>A degradative enzymes factory behind the ericoid mycorrhizal symbiosis.</title>
        <authorList>
            <consortium name="DOE Joint Genome Institute"/>
            <person name="Martino E."/>
            <person name="Morin E."/>
            <person name="Grelet G."/>
            <person name="Kuo A."/>
            <person name="Kohler A."/>
            <person name="Daghino S."/>
            <person name="Barry K."/>
            <person name="Choi C."/>
            <person name="Cichocki N."/>
            <person name="Clum A."/>
            <person name="Copeland A."/>
            <person name="Hainaut M."/>
            <person name="Haridas S."/>
            <person name="Labutti K."/>
            <person name="Lindquist E."/>
            <person name="Lipzen A."/>
            <person name="Khouja H.-R."/>
            <person name="Murat C."/>
            <person name="Ohm R."/>
            <person name="Olson A."/>
            <person name="Spatafora J."/>
            <person name="Veneault-Fourrey C."/>
            <person name="Henrissat B."/>
            <person name="Grigoriev I."/>
            <person name="Martin F."/>
            <person name="Perotto S."/>
        </authorList>
    </citation>
    <scope>NUCLEOTIDE SEQUENCE [LARGE SCALE GENOMIC DNA]</scope>
    <source>
        <strain evidence="1 2">UAMH 7357</strain>
    </source>
</reference>
<sequence>MPVRYAHVTPEHVTTKRLLNPHHSGSSCSTVGSNGRDVSVLFFDARTGSGLASGGSIGFVALFLGRVSTRSGDCCFEDSARVFALARRTRFGIAWSEGASPAKRLDQRPPAMWNSFLTKPRLD</sequence>